<dbReference type="Gene3D" id="3.30.565.10">
    <property type="entry name" value="Histidine kinase-like ATPase, C-terminal domain"/>
    <property type="match status" value="1"/>
</dbReference>
<keyword evidence="6" id="KW-0418">Kinase</keyword>
<dbReference type="Gene3D" id="1.10.287.130">
    <property type="match status" value="1"/>
</dbReference>
<evidence type="ECO:0000256" key="3">
    <source>
        <dbReference type="ARBA" id="ARBA00022553"/>
    </source>
</evidence>
<evidence type="ECO:0000256" key="6">
    <source>
        <dbReference type="ARBA" id="ARBA00022777"/>
    </source>
</evidence>
<dbReference type="PROSITE" id="PS50109">
    <property type="entry name" value="HIS_KIN"/>
    <property type="match status" value="1"/>
</dbReference>
<keyword evidence="5" id="KW-0547">Nucleotide-binding</keyword>
<evidence type="ECO:0000256" key="1">
    <source>
        <dbReference type="ARBA" id="ARBA00000085"/>
    </source>
</evidence>
<evidence type="ECO:0000256" key="8">
    <source>
        <dbReference type="ARBA" id="ARBA00023012"/>
    </source>
</evidence>
<dbReference type="InterPro" id="IPR003661">
    <property type="entry name" value="HisK_dim/P_dom"/>
</dbReference>
<dbReference type="PANTHER" id="PTHR42878">
    <property type="entry name" value="TWO-COMPONENT HISTIDINE KINASE"/>
    <property type="match status" value="1"/>
</dbReference>
<evidence type="ECO:0000256" key="10">
    <source>
        <dbReference type="SAM" id="Phobius"/>
    </source>
</evidence>
<dbReference type="InterPro" id="IPR036097">
    <property type="entry name" value="HisK_dim/P_sf"/>
</dbReference>
<reference evidence="12" key="1">
    <citation type="submission" date="2023-06" db="EMBL/GenBank/DDBJ databases">
        <title>Genomic of Parafulvivirga corallium.</title>
        <authorList>
            <person name="Wang G."/>
        </authorList>
    </citation>
    <scope>NUCLEOTIDE SEQUENCE</scope>
    <source>
        <strain evidence="12">BMA10</strain>
    </source>
</reference>
<feature type="coiled-coil region" evidence="9">
    <location>
        <begin position="265"/>
        <end position="296"/>
    </location>
</feature>
<dbReference type="InterPro" id="IPR003594">
    <property type="entry name" value="HATPase_dom"/>
</dbReference>
<dbReference type="CDD" id="cd00082">
    <property type="entry name" value="HisKA"/>
    <property type="match status" value="1"/>
</dbReference>
<comment type="caution">
    <text evidence="12">The sequence shown here is derived from an EMBL/GenBank/DDBJ whole genome shotgun (WGS) entry which is preliminary data.</text>
</comment>
<dbReference type="InterPro" id="IPR005467">
    <property type="entry name" value="His_kinase_dom"/>
</dbReference>
<keyword evidence="10" id="KW-1133">Transmembrane helix</keyword>
<evidence type="ECO:0000256" key="7">
    <source>
        <dbReference type="ARBA" id="ARBA00022840"/>
    </source>
</evidence>
<keyword evidence="10" id="KW-0472">Membrane</keyword>
<dbReference type="SMART" id="SM00388">
    <property type="entry name" value="HisKA"/>
    <property type="match status" value="1"/>
</dbReference>
<feature type="transmembrane region" description="Helical" evidence="10">
    <location>
        <begin position="234"/>
        <end position="255"/>
    </location>
</feature>
<keyword evidence="9" id="KW-0175">Coiled coil</keyword>
<keyword evidence="8" id="KW-0902">Two-component regulatory system</keyword>
<proteinExistence type="predicted"/>
<dbReference type="Proteomes" id="UP001172082">
    <property type="component" value="Unassembled WGS sequence"/>
</dbReference>
<evidence type="ECO:0000256" key="2">
    <source>
        <dbReference type="ARBA" id="ARBA00012438"/>
    </source>
</evidence>
<keyword evidence="13" id="KW-1185">Reference proteome</keyword>
<evidence type="ECO:0000259" key="11">
    <source>
        <dbReference type="PROSITE" id="PS50109"/>
    </source>
</evidence>
<dbReference type="PRINTS" id="PR00344">
    <property type="entry name" value="BCTRLSENSOR"/>
</dbReference>
<dbReference type="InterPro" id="IPR036890">
    <property type="entry name" value="HATPase_C_sf"/>
</dbReference>
<protein>
    <recommendedName>
        <fullName evidence="2">histidine kinase</fullName>
        <ecNumber evidence="2">2.7.13.3</ecNumber>
    </recommendedName>
</protein>
<keyword evidence="3" id="KW-0597">Phosphoprotein</keyword>
<dbReference type="SUPFAM" id="SSF55874">
    <property type="entry name" value="ATPase domain of HSP90 chaperone/DNA topoisomerase II/histidine kinase"/>
    <property type="match status" value="1"/>
</dbReference>
<feature type="domain" description="Histidine kinase" evidence="11">
    <location>
        <begin position="303"/>
        <end position="514"/>
    </location>
</feature>
<evidence type="ECO:0000313" key="12">
    <source>
        <dbReference type="EMBL" id="MDN5204843.1"/>
    </source>
</evidence>
<dbReference type="EMBL" id="JAUJEA010000013">
    <property type="protein sequence ID" value="MDN5204843.1"/>
    <property type="molecule type" value="Genomic_DNA"/>
</dbReference>
<dbReference type="SMART" id="SM00387">
    <property type="entry name" value="HATPase_c"/>
    <property type="match status" value="1"/>
</dbReference>
<evidence type="ECO:0000256" key="5">
    <source>
        <dbReference type="ARBA" id="ARBA00022741"/>
    </source>
</evidence>
<dbReference type="GO" id="GO:0005524">
    <property type="term" value="F:ATP binding"/>
    <property type="evidence" value="ECO:0007669"/>
    <property type="project" value="UniProtKB-KW"/>
</dbReference>
<keyword evidence="10" id="KW-0812">Transmembrane</keyword>
<evidence type="ECO:0000256" key="4">
    <source>
        <dbReference type="ARBA" id="ARBA00022679"/>
    </source>
</evidence>
<dbReference type="SUPFAM" id="SSF47384">
    <property type="entry name" value="Homodimeric domain of signal transducing histidine kinase"/>
    <property type="match status" value="1"/>
</dbReference>
<organism evidence="12 13">
    <name type="scientific">Splendidivirga corallicola</name>
    <dbReference type="NCBI Taxonomy" id="3051826"/>
    <lineage>
        <taxon>Bacteria</taxon>
        <taxon>Pseudomonadati</taxon>
        <taxon>Bacteroidota</taxon>
        <taxon>Cytophagia</taxon>
        <taxon>Cytophagales</taxon>
        <taxon>Splendidivirgaceae</taxon>
        <taxon>Splendidivirga</taxon>
    </lineage>
</organism>
<dbReference type="Pfam" id="PF02518">
    <property type="entry name" value="HATPase_c"/>
    <property type="match status" value="1"/>
</dbReference>
<dbReference type="EC" id="2.7.13.3" evidence="2"/>
<evidence type="ECO:0000313" key="13">
    <source>
        <dbReference type="Proteomes" id="UP001172082"/>
    </source>
</evidence>
<dbReference type="InterPro" id="IPR050351">
    <property type="entry name" value="BphY/WalK/GraS-like"/>
</dbReference>
<accession>A0ABT8KZ18</accession>
<evidence type="ECO:0000256" key="9">
    <source>
        <dbReference type="SAM" id="Coils"/>
    </source>
</evidence>
<name>A0ABT8KZ18_9BACT</name>
<keyword evidence="7 12" id="KW-0067">ATP-binding</keyword>
<dbReference type="InterPro" id="IPR004358">
    <property type="entry name" value="Sig_transdc_His_kin-like_C"/>
</dbReference>
<dbReference type="RefSeq" id="WP_346754867.1">
    <property type="nucleotide sequence ID" value="NZ_JAUJEA010000013.1"/>
</dbReference>
<sequence>MKFGNIATIKWIVIFLLLLELSHQSIAKHIILSPAQVKTIPTEDNIHKPENTNLDTLDSIKSIEAFYAFIKSLEMEKVHDTIKEKLDLKLYQLVNETEDSLTKQVPEVLNGRIRDSSSVKSDIILLIDRALKEEKDLVMLILEFEKKLEIMNKKFSQEAGDLTAQEKTKILTDLETLEKALILNEKKFLQNQAGYKITLDSLKKELHDIDVLEDQLTYSERQRLKDQKAFQMKILAVLLIVTGLGLLTLFSIFLARKFRKQQIALAKANEEIRSINEHLEDLVAQKTESLRATNEELDTFLYKSSHDLKRPLTSIIGLSNIAKLTLDNKSWELFEKTSQTAIDMDRMLQKLMMVSQINHPSDYSNVDFNTQIQKVKQHFHDFIEKHKISFNFKVSKESSIDSIPTLVEIILKNLVENALFYCSLEDGIQPEVGVKIRRENSHIAMSIRDNGVGIKSNVQHKIWEMFFVGNENSRGNGLGLYIAQKAAKALNGVISFTTKENIFTEFKVILPIVQHEDATSVVK</sequence>
<dbReference type="PANTHER" id="PTHR42878:SF7">
    <property type="entry name" value="SENSOR HISTIDINE KINASE GLRK"/>
    <property type="match status" value="1"/>
</dbReference>
<comment type="catalytic activity">
    <reaction evidence="1">
        <text>ATP + protein L-histidine = ADP + protein N-phospho-L-histidine.</text>
        <dbReference type="EC" id="2.7.13.3"/>
    </reaction>
</comment>
<keyword evidence="4" id="KW-0808">Transferase</keyword>
<gene>
    <name evidence="12" type="ORF">QQ008_25860</name>
</gene>